<dbReference type="AlphaFoldDB" id="K1RHQ9"/>
<keyword evidence="3" id="KW-0440">LIM domain</keyword>
<accession>K1RHQ9</accession>
<keyword evidence="2" id="KW-0862">Zinc</keyword>
<dbReference type="Gene3D" id="2.10.110.10">
    <property type="entry name" value="Cysteine Rich Protein"/>
    <property type="match status" value="1"/>
</dbReference>
<evidence type="ECO:0000256" key="3">
    <source>
        <dbReference type="ARBA" id="ARBA00023038"/>
    </source>
</evidence>
<keyword evidence="1" id="KW-0479">Metal-binding</keyword>
<evidence type="ECO:0000256" key="1">
    <source>
        <dbReference type="ARBA" id="ARBA00022723"/>
    </source>
</evidence>
<dbReference type="GO" id="GO:0046872">
    <property type="term" value="F:metal ion binding"/>
    <property type="evidence" value="ECO:0007669"/>
    <property type="project" value="UniProtKB-KW"/>
</dbReference>
<dbReference type="InterPro" id="IPR001781">
    <property type="entry name" value="Znf_LIM"/>
</dbReference>
<evidence type="ECO:0000313" key="4">
    <source>
        <dbReference type="EMBL" id="EKC41045.1"/>
    </source>
</evidence>
<evidence type="ECO:0000256" key="2">
    <source>
        <dbReference type="ARBA" id="ARBA00022833"/>
    </source>
</evidence>
<reference evidence="4" key="1">
    <citation type="journal article" date="2012" name="Nature">
        <title>The oyster genome reveals stress adaptation and complexity of shell formation.</title>
        <authorList>
            <person name="Zhang G."/>
            <person name="Fang X."/>
            <person name="Guo X."/>
            <person name="Li L."/>
            <person name="Luo R."/>
            <person name="Xu F."/>
            <person name="Yang P."/>
            <person name="Zhang L."/>
            <person name="Wang X."/>
            <person name="Qi H."/>
            <person name="Xiong Z."/>
            <person name="Que H."/>
            <person name="Xie Y."/>
            <person name="Holland P.W."/>
            <person name="Paps J."/>
            <person name="Zhu Y."/>
            <person name="Wu F."/>
            <person name="Chen Y."/>
            <person name="Wang J."/>
            <person name="Peng C."/>
            <person name="Meng J."/>
            <person name="Yang L."/>
            <person name="Liu J."/>
            <person name="Wen B."/>
            <person name="Zhang N."/>
            <person name="Huang Z."/>
            <person name="Zhu Q."/>
            <person name="Feng Y."/>
            <person name="Mount A."/>
            <person name="Hedgecock D."/>
            <person name="Xu Z."/>
            <person name="Liu Y."/>
            <person name="Domazet-Loso T."/>
            <person name="Du Y."/>
            <person name="Sun X."/>
            <person name="Zhang S."/>
            <person name="Liu B."/>
            <person name="Cheng P."/>
            <person name="Jiang X."/>
            <person name="Li J."/>
            <person name="Fan D."/>
            <person name="Wang W."/>
            <person name="Fu W."/>
            <person name="Wang T."/>
            <person name="Wang B."/>
            <person name="Zhang J."/>
            <person name="Peng Z."/>
            <person name="Li Y."/>
            <person name="Li N."/>
            <person name="Wang J."/>
            <person name="Chen M."/>
            <person name="He Y."/>
            <person name="Tan F."/>
            <person name="Song X."/>
            <person name="Zheng Q."/>
            <person name="Huang R."/>
            <person name="Yang H."/>
            <person name="Du X."/>
            <person name="Chen L."/>
            <person name="Yang M."/>
            <person name="Gaffney P.M."/>
            <person name="Wang S."/>
            <person name="Luo L."/>
            <person name="She Z."/>
            <person name="Ming Y."/>
            <person name="Huang W."/>
            <person name="Zhang S."/>
            <person name="Huang B."/>
            <person name="Zhang Y."/>
            <person name="Qu T."/>
            <person name="Ni P."/>
            <person name="Miao G."/>
            <person name="Wang J."/>
            <person name="Wang Q."/>
            <person name="Steinberg C.E."/>
            <person name="Wang H."/>
            <person name="Li N."/>
            <person name="Qian L."/>
            <person name="Zhang G."/>
            <person name="Li Y."/>
            <person name="Yang H."/>
            <person name="Liu X."/>
            <person name="Wang J."/>
            <person name="Yin Y."/>
            <person name="Wang J."/>
        </authorList>
    </citation>
    <scope>NUCLEOTIDE SEQUENCE [LARGE SCALE GENOMIC DNA]</scope>
    <source>
        <strain evidence="4">05x7-T-G4-1.051#20</strain>
    </source>
</reference>
<name>K1RHQ9_MAGGI</name>
<dbReference type="HOGENOM" id="CLU_3126390_0_0_1"/>
<protein>
    <submittedName>
        <fullName evidence="4">Uncharacterized protein</fullName>
    </submittedName>
</protein>
<dbReference type="Pfam" id="PF00412">
    <property type="entry name" value="LIM"/>
    <property type="match status" value="1"/>
</dbReference>
<dbReference type="InParanoid" id="K1RHQ9"/>
<organism evidence="4">
    <name type="scientific">Magallana gigas</name>
    <name type="common">Pacific oyster</name>
    <name type="synonym">Crassostrea gigas</name>
    <dbReference type="NCBI Taxonomy" id="29159"/>
    <lineage>
        <taxon>Eukaryota</taxon>
        <taxon>Metazoa</taxon>
        <taxon>Spiralia</taxon>
        <taxon>Lophotrochozoa</taxon>
        <taxon>Mollusca</taxon>
        <taxon>Bivalvia</taxon>
        <taxon>Autobranchia</taxon>
        <taxon>Pteriomorphia</taxon>
        <taxon>Ostreida</taxon>
        <taxon>Ostreoidea</taxon>
        <taxon>Ostreidae</taxon>
        <taxon>Magallana</taxon>
    </lineage>
</organism>
<proteinExistence type="predicted"/>
<gene>
    <name evidence="4" type="ORF">CGI_10024884</name>
</gene>
<dbReference type="EMBL" id="JH817887">
    <property type="protein sequence ID" value="EKC41045.1"/>
    <property type="molecule type" value="Genomic_DNA"/>
</dbReference>
<dbReference type="SUPFAM" id="SSF57716">
    <property type="entry name" value="Glucocorticoid receptor-like (DNA-binding domain)"/>
    <property type="match status" value="1"/>
</dbReference>
<sequence>MTDDSKLEENIGLCPKCGNPVEDDSFVRALEGDWHSDCFRYEKLIVIHLH</sequence>